<dbReference type="AlphaFoldDB" id="A0AAV3ZS80"/>
<evidence type="ECO:0000313" key="3">
    <source>
        <dbReference type="Proteomes" id="UP000735302"/>
    </source>
</evidence>
<dbReference type="Proteomes" id="UP000735302">
    <property type="component" value="Unassembled WGS sequence"/>
</dbReference>
<name>A0AAV3ZS80_9GAST</name>
<comment type="caution">
    <text evidence="2">The sequence shown here is derived from an EMBL/GenBank/DDBJ whole genome shotgun (WGS) entry which is preliminary data.</text>
</comment>
<organism evidence="2 3">
    <name type="scientific">Plakobranchus ocellatus</name>
    <dbReference type="NCBI Taxonomy" id="259542"/>
    <lineage>
        <taxon>Eukaryota</taxon>
        <taxon>Metazoa</taxon>
        <taxon>Spiralia</taxon>
        <taxon>Lophotrochozoa</taxon>
        <taxon>Mollusca</taxon>
        <taxon>Gastropoda</taxon>
        <taxon>Heterobranchia</taxon>
        <taxon>Euthyneura</taxon>
        <taxon>Panpulmonata</taxon>
        <taxon>Sacoglossa</taxon>
        <taxon>Placobranchoidea</taxon>
        <taxon>Plakobranchidae</taxon>
        <taxon>Plakobranchus</taxon>
    </lineage>
</organism>
<accession>A0AAV3ZS80</accession>
<sequence>MFDYQKTENKQAWDRLAWTSRSRELEGSAVAAVVAGDVADAAAVVAAVVAGGVADAAGGGGIAGVVAGGSRLDTAQSADFSHRSRNSSLQHDFRTTEKLGRSY</sequence>
<keyword evidence="3" id="KW-1185">Reference proteome</keyword>
<dbReference type="EMBL" id="BLXT01002828">
    <property type="protein sequence ID" value="GFN97964.1"/>
    <property type="molecule type" value="Genomic_DNA"/>
</dbReference>
<protein>
    <submittedName>
        <fullName evidence="2">Uncharacterized protein</fullName>
    </submittedName>
</protein>
<gene>
    <name evidence="2" type="ORF">PoB_002447000</name>
</gene>
<feature type="region of interest" description="Disordered" evidence="1">
    <location>
        <begin position="77"/>
        <end position="103"/>
    </location>
</feature>
<evidence type="ECO:0000256" key="1">
    <source>
        <dbReference type="SAM" id="MobiDB-lite"/>
    </source>
</evidence>
<proteinExistence type="predicted"/>
<evidence type="ECO:0000313" key="2">
    <source>
        <dbReference type="EMBL" id="GFN97964.1"/>
    </source>
</evidence>
<feature type="compositionally biased region" description="Basic and acidic residues" evidence="1">
    <location>
        <begin position="91"/>
        <end position="103"/>
    </location>
</feature>
<reference evidence="2 3" key="1">
    <citation type="journal article" date="2021" name="Elife">
        <title>Chloroplast acquisition without the gene transfer in kleptoplastic sea slugs, Plakobranchus ocellatus.</title>
        <authorList>
            <person name="Maeda T."/>
            <person name="Takahashi S."/>
            <person name="Yoshida T."/>
            <person name="Shimamura S."/>
            <person name="Takaki Y."/>
            <person name="Nagai Y."/>
            <person name="Toyoda A."/>
            <person name="Suzuki Y."/>
            <person name="Arimoto A."/>
            <person name="Ishii H."/>
            <person name="Satoh N."/>
            <person name="Nishiyama T."/>
            <person name="Hasebe M."/>
            <person name="Maruyama T."/>
            <person name="Minagawa J."/>
            <person name="Obokata J."/>
            <person name="Shigenobu S."/>
        </authorList>
    </citation>
    <scope>NUCLEOTIDE SEQUENCE [LARGE SCALE GENOMIC DNA]</scope>
</reference>